<dbReference type="PaxDb" id="3880-AES78220"/>
<dbReference type="HOGENOM" id="CLU_1899321_0_0_1"/>
<proteinExistence type="predicted"/>
<dbReference type="Proteomes" id="UP000002051">
    <property type="component" value="Unassembled WGS sequence"/>
</dbReference>
<dbReference type="EMBL" id="CM001223">
    <property type="protein sequence ID" value="AES78220.1"/>
    <property type="molecule type" value="Genomic_DNA"/>
</dbReference>
<gene>
    <name evidence="1" type="ordered locus">MTR_7g026040</name>
</gene>
<evidence type="ECO:0000313" key="3">
    <source>
        <dbReference type="Proteomes" id="UP000002051"/>
    </source>
</evidence>
<dbReference type="EnsemblPlants" id="AES78220">
    <property type="protein sequence ID" value="AES78220"/>
    <property type="gene ID" value="MTR_7g026040"/>
</dbReference>
<reference evidence="1 3" key="2">
    <citation type="journal article" date="2014" name="BMC Genomics">
        <title>An improved genome release (version Mt4.0) for the model legume Medicago truncatula.</title>
        <authorList>
            <person name="Tang H."/>
            <person name="Krishnakumar V."/>
            <person name="Bidwell S."/>
            <person name="Rosen B."/>
            <person name="Chan A."/>
            <person name="Zhou S."/>
            <person name="Gentzbittel L."/>
            <person name="Childs K.L."/>
            <person name="Yandell M."/>
            <person name="Gundlach H."/>
            <person name="Mayer K.F."/>
            <person name="Schwartz D.C."/>
            <person name="Town C.D."/>
        </authorList>
    </citation>
    <scope>GENOME REANNOTATION</scope>
    <source>
        <strain evidence="2 3">cv. Jemalong A17</strain>
    </source>
</reference>
<reference evidence="2" key="3">
    <citation type="submission" date="2015-04" db="UniProtKB">
        <authorList>
            <consortium name="EnsemblPlants"/>
        </authorList>
    </citation>
    <scope>IDENTIFICATION</scope>
    <source>
        <strain evidence="2">cv. Jemalong A17</strain>
    </source>
</reference>
<evidence type="ECO:0000313" key="2">
    <source>
        <dbReference type="EnsemblPlants" id="AES78220"/>
    </source>
</evidence>
<reference evidence="1 3" key="1">
    <citation type="journal article" date="2011" name="Nature">
        <title>The Medicago genome provides insight into the evolution of rhizobial symbioses.</title>
        <authorList>
            <person name="Young N.D."/>
            <person name="Debelle F."/>
            <person name="Oldroyd G.E."/>
            <person name="Geurts R."/>
            <person name="Cannon S.B."/>
            <person name="Udvardi M.K."/>
            <person name="Benedito V.A."/>
            <person name="Mayer K.F."/>
            <person name="Gouzy J."/>
            <person name="Schoof H."/>
            <person name="Van de Peer Y."/>
            <person name="Proost S."/>
            <person name="Cook D.R."/>
            <person name="Meyers B.C."/>
            <person name="Spannagl M."/>
            <person name="Cheung F."/>
            <person name="De Mita S."/>
            <person name="Krishnakumar V."/>
            <person name="Gundlach H."/>
            <person name="Zhou S."/>
            <person name="Mudge J."/>
            <person name="Bharti A.K."/>
            <person name="Murray J.D."/>
            <person name="Naoumkina M.A."/>
            <person name="Rosen B."/>
            <person name="Silverstein K.A."/>
            <person name="Tang H."/>
            <person name="Rombauts S."/>
            <person name="Zhao P.X."/>
            <person name="Zhou P."/>
            <person name="Barbe V."/>
            <person name="Bardou P."/>
            <person name="Bechner M."/>
            <person name="Bellec A."/>
            <person name="Berger A."/>
            <person name="Berges H."/>
            <person name="Bidwell S."/>
            <person name="Bisseling T."/>
            <person name="Choisne N."/>
            <person name="Couloux A."/>
            <person name="Denny R."/>
            <person name="Deshpande S."/>
            <person name="Dai X."/>
            <person name="Doyle J.J."/>
            <person name="Dudez A.M."/>
            <person name="Farmer A.D."/>
            <person name="Fouteau S."/>
            <person name="Franken C."/>
            <person name="Gibelin C."/>
            <person name="Gish J."/>
            <person name="Goldstein S."/>
            <person name="Gonzalez A.J."/>
            <person name="Green P.J."/>
            <person name="Hallab A."/>
            <person name="Hartog M."/>
            <person name="Hua A."/>
            <person name="Humphray S.J."/>
            <person name="Jeong D.H."/>
            <person name="Jing Y."/>
            <person name="Jocker A."/>
            <person name="Kenton S.M."/>
            <person name="Kim D.J."/>
            <person name="Klee K."/>
            <person name="Lai H."/>
            <person name="Lang C."/>
            <person name="Lin S."/>
            <person name="Macmil S.L."/>
            <person name="Magdelenat G."/>
            <person name="Matthews L."/>
            <person name="McCorrison J."/>
            <person name="Monaghan E.L."/>
            <person name="Mun J.H."/>
            <person name="Najar F.Z."/>
            <person name="Nicholson C."/>
            <person name="Noirot C."/>
            <person name="O'Bleness M."/>
            <person name="Paule C.R."/>
            <person name="Poulain J."/>
            <person name="Prion F."/>
            <person name="Qin B."/>
            <person name="Qu C."/>
            <person name="Retzel E.F."/>
            <person name="Riddle C."/>
            <person name="Sallet E."/>
            <person name="Samain S."/>
            <person name="Samson N."/>
            <person name="Sanders I."/>
            <person name="Saurat O."/>
            <person name="Scarpelli C."/>
            <person name="Schiex T."/>
            <person name="Segurens B."/>
            <person name="Severin A.J."/>
            <person name="Sherrier D.J."/>
            <person name="Shi R."/>
            <person name="Sims S."/>
            <person name="Singer S.R."/>
            <person name="Sinharoy S."/>
            <person name="Sterck L."/>
            <person name="Viollet A."/>
            <person name="Wang B.B."/>
            <person name="Wang K."/>
            <person name="Wang M."/>
            <person name="Wang X."/>
            <person name="Warfsmann J."/>
            <person name="Weissenbach J."/>
            <person name="White D.D."/>
            <person name="White J.D."/>
            <person name="Wiley G.B."/>
            <person name="Wincker P."/>
            <person name="Xing Y."/>
            <person name="Yang L."/>
            <person name="Yao Z."/>
            <person name="Ying F."/>
            <person name="Zhai J."/>
            <person name="Zhou L."/>
            <person name="Zuber A."/>
            <person name="Denarie J."/>
            <person name="Dixon R.A."/>
            <person name="May G.D."/>
            <person name="Schwartz D.C."/>
            <person name="Rogers J."/>
            <person name="Quetier F."/>
            <person name="Town C.D."/>
            <person name="Roe B.A."/>
        </authorList>
    </citation>
    <scope>NUCLEOTIDE SEQUENCE [LARGE SCALE GENOMIC DNA]</scope>
    <source>
        <strain evidence="1">A17</strain>
        <strain evidence="2 3">cv. Jemalong A17</strain>
    </source>
</reference>
<dbReference type="AlphaFoldDB" id="G7L000"/>
<evidence type="ECO:0000313" key="1">
    <source>
        <dbReference type="EMBL" id="AES78220.1"/>
    </source>
</evidence>
<accession>G7L000</accession>
<protein>
    <submittedName>
        <fullName evidence="1 2">Uncharacterized protein</fullName>
    </submittedName>
</protein>
<sequence>MAPQQQKESHVEKVLQITAIHQERVEVLSTQLAQPVETEQVVIADNLDAHLESQLVEKAPQHMEKFWTTFHMSLHNVSDETVFDRFRLSYQLRSSADPINNFGVIHVADPETWLFQRFKYSHMCRYLYFAVLCY</sequence>
<name>G7L000_MEDTR</name>
<organism evidence="1 3">
    <name type="scientific">Medicago truncatula</name>
    <name type="common">Barrel medic</name>
    <name type="synonym">Medicago tribuloides</name>
    <dbReference type="NCBI Taxonomy" id="3880"/>
    <lineage>
        <taxon>Eukaryota</taxon>
        <taxon>Viridiplantae</taxon>
        <taxon>Streptophyta</taxon>
        <taxon>Embryophyta</taxon>
        <taxon>Tracheophyta</taxon>
        <taxon>Spermatophyta</taxon>
        <taxon>Magnoliopsida</taxon>
        <taxon>eudicotyledons</taxon>
        <taxon>Gunneridae</taxon>
        <taxon>Pentapetalae</taxon>
        <taxon>rosids</taxon>
        <taxon>fabids</taxon>
        <taxon>Fabales</taxon>
        <taxon>Fabaceae</taxon>
        <taxon>Papilionoideae</taxon>
        <taxon>50 kb inversion clade</taxon>
        <taxon>NPAAA clade</taxon>
        <taxon>Hologalegina</taxon>
        <taxon>IRL clade</taxon>
        <taxon>Trifolieae</taxon>
        <taxon>Medicago</taxon>
    </lineage>
</organism>
<keyword evidence="3" id="KW-1185">Reference proteome</keyword>